<dbReference type="AlphaFoldDB" id="E4U2U0"/>
<dbReference type="KEGG" id="sku:Sulku_2044"/>
<gene>
    <name evidence="1" type="ordered locus">Sulku_2044</name>
</gene>
<reference evidence="1 2" key="1">
    <citation type="journal article" date="2012" name="Stand. Genomic Sci.">
        <title>Complete genome sequence of the sulfur compounds oxidizing chemolithoautotroph Sulfuricurvum kujiense type strain (YK-1(T)).</title>
        <authorList>
            <person name="Han C."/>
            <person name="Kotsyurbenko O."/>
            <person name="Chertkov O."/>
            <person name="Held B."/>
            <person name="Lapidus A."/>
            <person name="Nolan M."/>
            <person name="Lucas S."/>
            <person name="Hammon N."/>
            <person name="Deshpande S."/>
            <person name="Cheng J.F."/>
            <person name="Tapia R."/>
            <person name="Goodwin L.A."/>
            <person name="Pitluck S."/>
            <person name="Liolios K."/>
            <person name="Pagani I."/>
            <person name="Ivanova N."/>
            <person name="Mavromatis K."/>
            <person name="Mikhailova N."/>
            <person name="Pati A."/>
            <person name="Chen A."/>
            <person name="Palaniappan K."/>
            <person name="Land M."/>
            <person name="Hauser L."/>
            <person name="Chang Y.J."/>
            <person name="Jeffries C.D."/>
            <person name="Brambilla E.M."/>
            <person name="Rohde M."/>
            <person name="Spring S."/>
            <person name="Sikorski J."/>
            <person name="Goker M."/>
            <person name="Woyke T."/>
            <person name="Bristow J."/>
            <person name="Eisen J.A."/>
            <person name="Markowitz V."/>
            <person name="Hugenholtz P."/>
            <person name="Kyrpides N.C."/>
            <person name="Klenk H.P."/>
            <person name="Detter J.C."/>
        </authorList>
    </citation>
    <scope>NUCLEOTIDE SEQUENCE [LARGE SCALE GENOMIC DNA]</scope>
    <source>
        <strain evidence="2">ATCC BAA-921 / DSM 16994 / JCM 11577 / YK-1</strain>
    </source>
</reference>
<dbReference type="Pfam" id="PF11604">
    <property type="entry name" value="CusF_Ec"/>
    <property type="match status" value="1"/>
</dbReference>
<proteinExistence type="predicted"/>
<dbReference type="HOGENOM" id="CLU_140852_2_1_7"/>
<accession>E4U2U0</accession>
<dbReference type="eggNOG" id="COG5569">
    <property type="taxonomic scope" value="Bacteria"/>
</dbReference>
<protein>
    <submittedName>
        <fullName evidence="1">Periplasmic copper-binding protein</fullName>
    </submittedName>
</protein>
<keyword evidence="2" id="KW-1185">Reference proteome</keyword>
<dbReference type="InterPro" id="IPR021647">
    <property type="entry name" value="CusF_Ec"/>
</dbReference>
<dbReference type="Gene3D" id="2.40.50.320">
    <property type="entry name" value="Copper binding periplasmic protein CusF"/>
    <property type="match status" value="1"/>
</dbReference>
<dbReference type="Proteomes" id="UP000008721">
    <property type="component" value="Chromosome"/>
</dbReference>
<name>E4U2U0_SULKY</name>
<dbReference type="STRING" id="709032.Sulku_2044"/>
<evidence type="ECO:0000313" key="1">
    <source>
        <dbReference type="EMBL" id="ADR34704.1"/>
    </source>
</evidence>
<dbReference type="RefSeq" id="WP_013460901.1">
    <property type="nucleotide sequence ID" value="NC_014762.1"/>
</dbReference>
<evidence type="ECO:0000313" key="2">
    <source>
        <dbReference type="Proteomes" id="UP000008721"/>
    </source>
</evidence>
<sequence>MRSKFLSAVCFSALAIGSGVWGMEMEHSHSQNSVVAEQTIHATGTVKQIADNHESIRIFHNPIPELRWPSMVMTFDVIDHELTHPLEIGDKVGFDFIQKEGKNVIVRMKKQ</sequence>
<dbReference type="EMBL" id="CP002355">
    <property type="protein sequence ID" value="ADR34704.1"/>
    <property type="molecule type" value="Genomic_DNA"/>
</dbReference>
<organism evidence="1 2">
    <name type="scientific">Sulfuricurvum kujiense (strain ATCC BAA-921 / DSM 16994 / JCM 11577 / YK-1)</name>
    <dbReference type="NCBI Taxonomy" id="709032"/>
    <lineage>
        <taxon>Bacteria</taxon>
        <taxon>Pseudomonadati</taxon>
        <taxon>Campylobacterota</taxon>
        <taxon>Epsilonproteobacteria</taxon>
        <taxon>Campylobacterales</taxon>
        <taxon>Sulfurimonadaceae</taxon>
        <taxon>Sulfuricurvum</taxon>
    </lineage>
</organism>
<dbReference type="InterPro" id="IPR042230">
    <property type="entry name" value="CusF_sf"/>
</dbReference>